<gene>
    <name evidence="10" type="ORF">EDC16_104103</name>
</gene>
<proteinExistence type="inferred from homology"/>
<evidence type="ECO:0000256" key="2">
    <source>
        <dbReference type="ARBA" id="ARBA00022452"/>
    </source>
</evidence>
<dbReference type="InterPro" id="IPR007655">
    <property type="entry name" value="Slam_C"/>
</dbReference>
<dbReference type="SUPFAM" id="SSF48452">
    <property type="entry name" value="TPR-like"/>
    <property type="match status" value="1"/>
</dbReference>
<evidence type="ECO:0000256" key="3">
    <source>
        <dbReference type="ARBA" id="ARBA00022692"/>
    </source>
</evidence>
<evidence type="ECO:0000256" key="7">
    <source>
        <dbReference type="ARBA" id="ARBA00023609"/>
    </source>
</evidence>
<evidence type="ECO:0000256" key="6">
    <source>
        <dbReference type="ARBA" id="ARBA00023237"/>
    </source>
</evidence>
<evidence type="ECO:0000313" key="11">
    <source>
        <dbReference type="Proteomes" id="UP000294619"/>
    </source>
</evidence>
<name>A0A4R3Y6K3_9PAST</name>
<dbReference type="Proteomes" id="UP000294619">
    <property type="component" value="Unassembled WGS sequence"/>
</dbReference>
<comment type="subcellular location">
    <subcellularLocation>
        <location evidence="1">Cell outer membrane</location>
        <topology evidence="1">Multi-pass membrane protein</topology>
    </subcellularLocation>
</comment>
<evidence type="ECO:0000256" key="4">
    <source>
        <dbReference type="ARBA" id="ARBA00022729"/>
    </source>
</evidence>
<comment type="caution">
    <text evidence="10">The sequence shown here is derived from an EMBL/GenBank/DDBJ whole genome shotgun (WGS) entry which is preliminary data.</text>
</comment>
<evidence type="ECO:0000259" key="9">
    <source>
        <dbReference type="Pfam" id="PF24575"/>
    </source>
</evidence>
<dbReference type="InterPro" id="IPR011990">
    <property type="entry name" value="TPR-like_helical_dom_sf"/>
</dbReference>
<protein>
    <submittedName>
        <fullName evidence="10">Uncharacterized protein DUF560</fullName>
    </submittedName>
</protein>
<sequence>MIPFSAFLVFFYGDLMIKNARTLSFMVVACFSVQSIYANLQDDQAVRLWQQHEQQLNRPNPAGQSSLTDEITLDGQSFEVDNNAEAVGQALYITLNQNLWQYIAPFLSRYKTFPTAKKELIWFAEGALAREEKQLYQAEHYYRLLLNAQPDFVRGQLDLARILFENHKNREATALFTQLRQAELPPVIEQTLQQYQYSVKQRDEWQGSLSVGYQYSANINQSSRKNSCLLMNNHRCFVERTAPTALNAKGWRYDLALQKHTSVSGNHGIQFSLNSYGQFYPHQHQYSENTLRVYGGYHFQNAKTALTLAPLVEYQTSANHKYQHGIGLLAAWSQELSARYFFNLQLEQKYQRYATVRSGLDKVRLNSAYATLYYTLSERSTLFAGADWTYRNAADDVNRYYLRGIRAGINHQFRFGLNTTLIGLWRTTGYQGYSAALEAKRRDRQQIYMAIFKVPKWEYHGITPNLTLKHTRNRSNVDWLYSYKQNEIQFNLEFRF</sequence>
<organism evidence="10 11">
    <name type="scientific">Testudinibacter aquarius</name>
    <dbReference type="NCBI Taxonomy" id="1524974"/>
    <lineage>
        <taxon>Bacteria</taxon>
        <taxon>Pseudomonadati</taxon>
        <taxon>Pseudomonadota</taxon>
        <taxon>Gammaproteobacteria</taxon>
        <taxon>Pasteurellales</taxon>
        <taxon>Pasteurellaceae</taxon>
        <taxon>Testudinibacter</taxon>
    </lineage>
</organism>
<dbReference type="InterPro" id="IPR057556">
    <property type="entry name" value="TPR_Slam"/>
</dbReference>
<keyword evidence="4" id="KW-0732">Signal</keyword>
<evidence type="ECO:0000256" key="5">
    <source>
        <dbReference type="ARBA" id="ARBA00023136"/>
    </source>
</evidence>
<dbReference type="Pfam" id="PF24575">
    <property type="entry name" value="TPR_Slam"/>
    <property type="match status" value="1"/>
</dbReference>
<dbReference type="GO" id="GO:0009279">
    <property type="term" value="C:cell outer membrane"/>
    <property type="evidence" value="ECO:0007669"/>
    <property type="project" value="UniProtKB-SubCell"/>
</dbReference>
<reference evidence="10 11" key="1">
    <citation type="submission" date="2019-03" db="EMBL/GenBank/DDBJ databases">
        <title>Genomic Encyclopedia of Type Strains, Phase IV (KMG-IV): sequencing the most valuable type-strain genomes for metagenomic binning, comparative biology and taxonomic classification.</title>
        <authorList>
            <person name="Goeker M."/>
        </authorList>
    </citation>
    <scope>NUCLEOTIDE SEQUENCE [LARGE SCALE GENOMIC DNA]</scope>
    <source>
        <strain evidence="10 11">DSM 28140</strain>
    </source>
</reference>
<evidence type="ECO:0000256" key="1">
    <source>
        <dbReference type="ARBA" id="ARBA00004571"/>
    </source>
</evidence>
<feature type="domain" description="Surface lipoprotein assembly modifier N-terminal TPR repeats region" evidence="9">
    <location>
        <begin position="76"/>
        <end position="175"/>
    </location>
</feature>
<accession>A0A4R3Y6K3</accession>
<evidence type="ECO:0000313" key="10">
    <source>
        <dbReference type="EMBL" id="TCV87915.1"/>
    </source>
</evidence>
<dbReference type="EMBL" id="SMCP01000004">
    <property type="protein sequence ID" value="TCV87915.1"/>
    <property type="molecule type" value="Genomic_DNA"/>
</dbReference>
<keyword evidence="6" id="KW-0998">Cell outer membrane</keyword>
<evidence type="ECO:0000259" key="8">
    <source>
        <dbReference type="Pfam" id="PF04575"/>
    </source>
</evidence>
<keyword evidence="5" id="KW-0472">Membrane</keyword>
<dbReference type="AlphaFoldDB" id="A0A4R3Y6K3"/>
<keyword evidence="2" id="KW-1134">Transmembrane beta strand</keyword>
<keyword evidence="3" id="KW-0812">Transmembrane</keyword>
<dbReference type="Pfam" id="PF04575">
    <property type="entry name" value="SlipAM"/>
    <property type="match status" value="1"/>
</dbReference>
<comment type="similarity">
    <text evidence="7">Belongs to the Slam family.</text>
</comment>
<feature type="domain" description="Surface lipoprotein assembly modifier C-terminal" evidence="8">
    <location>
        <begin position="205"/>
        <end position="496"/>
    </location>
</feature>